<dbReference type="InterPro" id="IPR024079">
    <property type="entry name" value="MetalloPept_cat_dom_sf"/>
</dbReference>
<dbReference type="SUPFAM" id="SSF55486">
    <property type="entry name" value="Metalloproteases ('zincins'), catalytic domain"/>
    <property type="match status" value="1"/>
</dbReference>
<dbReference type="GeneID" id="93100086"/>
<dbReference type="Pfam" id="PF16313">
    <property type="entry name" value="DUF4953"/>
    <property type="match status" value="1"/>
</dbReference>
<dbReference type="InterPro" id="IPR033413">
    <property type="entry name" value="DUF5117"/>
</dbReference>
<dbReference type="InterPro" id="IPR032534">
    <property type="entry name" value="EcxA_zinc-bd"/>
</dbReference>
<dbReference type="RefSeq" id="WP_151412203.1">
    <property type="nucleotide sequence ID" value="NZ_AP028155.1"/>
</dbReference>
<evidence type="ECO:0000259" key="4">
    <source>
        <dbReference type="Pfam" id="PF17148"/>
    </source>
</evidence>
<evidence type="ECO:0000313" key="5">
    <source>
        <dbReference type="EMBL" id="MBB4027097.1"/>
    </source>
</evidence>
<dbReference type="OrthoDB" id="1099034at2"/>
<feature type="domain" description="DUF5117" evidence="4">
    <location>
        <begin position="119"/>
        <end position="300"/>
    </location>
</feature>
<dbReference type="EMBL" id="JACIES010000008">
    <property type="protein sequence ID" value="MBB4027097.1"/>
    <property type="molecule type" value="Genomic_DNA"/>
</dbReference>
<feature type="region of interest" description="Disordered" evidence="1">
    <location>
        <begin position="28"/>
        <end position="49"/>
    </location>
</feature>
<feature type="compositionally biased region" description="Basic and acidic residues" evidence="1">
    <location>
        <begin position="32"/>
        <end position="41"/>
    </location>
</feature>
<dbReference type="Proteomes" id="UP000546007">
    <property type="component" value="Unassembled WGS sequence"/>
</dbReference>
<dbReference type="AlphaFoldDB" id="A0A7W6MZP9"/>
<comment type="caution">
    <text evidence="5">The sequence shown here is derived from an EMBL/GenBank/DDBJ whole genome shotgun (WGS) entry which is preliminary data.</text>
</comment>
<evidence type="ECO:0000259" key="3">
    <source>
        <dbReference type="Pfam" id="PF16313"/>
    </source>
</evidence>
<dbReference type="Pfam" id="PF17148">
    <property type="entry name" value="DUF5117"/>
    <property type="match status" value="1"/>
</dbReference>
<gene>
    <name evidence="5" type="ORF">GGR14_002907</name>
</gene>
<proteinExistence type="predicted"/>
<keyword evidence="2" id="KW-0732">Signal</keyword>
<organism evidence="5 6">
    <name type="scientific">Butyricimonas faecihominis</name>
    <dbReference type="NCBI Taxonomy" id="1472416"/>
    <lineage>
        <taxon>Bacteria</taxon>
        <taxon>Pseudomonadati</taxon>
        <taxon>Bacteroidota</taxon>
        <taxon>Bacteroidia</taxon>
        <taxon>Bacteroidales</taxon>
        <taxon>Odoribacteraceae</taxon>
        <taxon>Butyricimonas</taxon>
    </lineage>
</organism>
<dbReference type="GO" id="GO:0008237">
    <property type="term" value="F:metallopeptidase activity"/>
    <property type="evidence" value="ECO:0007669"/>
    <property type="project" value="InterPro"/>
</dbReference>
<name>A0A7W6MZP9_9BACT</name>
<evidence type="ECO:0000256" key="2">
    <source>
        <dbReference type="SAM" id="SignalP"/>
    </source>
</evidence>
<evidence type="ECO:0000313" key="6">
    <source>
        <dbReference type="Proteomes" id="UP000546007"/>
    </source>
</evidence>
<dbReference type="CDD" id="cd04276">
    <property type="entry name" value="ZnMc_MMP_like_2"/>
    <property type="match status" value="1"/>
</dbReference>
<feature type="chain" id="PRO_5031474216" description="Zinc-dependent metalloprotease" evidence="2">
    <location>
        <begin position="23"/>
        <end position="889"/>
    </location>
</feature>
<dbReference type="PANTHER" id="PTHR38478">
    <property type="entry name" value="PEPTIDASE M1A AND M12B"/>
    <property type="match status" value="1"/>
</dbReference>
<dbReference type="InterPro" id="IPR034032">
    <property type="entry name" value="Zn_MMP-like_bac"/>
</dbReference>
<keyword evidence="6" id="KW-1185">Reference proteome</keyword>
<reference evidence="5 6" key="1">
    <citation type="submission" date="2020-08" db="EMBL/GenBank/DDBJ databases">
        <title>Genomic Encyclopedia of Type Strains, Phase IV (KMG-IV): sequencing the most valuable type-strain genomes for metagenomic binning, comparative biology and taxonomic classification.</title>
        <authorList>
            <person name="Goeker M."/>
        </authorList>
    </citation>
    <scope>NUCLEOTIDE SEQUENCE [LARGE SCALE GENOMIC DNA]</scope>
    <source>
        <strain evidence="5 6">DSM 105721</strain>
    </source>
</reference>
<sequence>MKKMYVLLLVVALAIPCLVVNGADWKKKKKTEKTEQSESKKEKPKSKYKKFMERPGLETVRGEFLAFHRNGEKIYVEYPLKHMGREILLGSTLSRVSNPQFVNVGYKPNAPLHLQVDLQDSTIVVKQPNMLAVCTSDDVNMHKAMRQNYIDMEYKRFPMETYNEDSTAVIFDATDLFKNDDVSPFSRGEGINISKGKTGKPYFGKMKVFGDNASIELKQNLNVSINVMMMSFSLGDVASSSTISMILLPEEKMKPRVQDSRIGVFPTYGHPTLGLLKVDLAQEEDGMRVFALVNRWRVEPSDMEAWEKGELVEPVKPIVWYVDDAFPEEWKPAIRKAVLRWNQAFEKIGFKNVMQVYDFPKDDPEFDPDNLKYSCIRYSPNPTPNAMGPSWVDPTTGEILNASVIVYNDIIKLNNFWRFIQTAQVDTRMRTSKMPDDVRDESIEYVIAHEIGHTLGLMHNMAASNAYPVDSLRSVSFTQKYGTTPSIMDYARYNYIAQPEDKGVKLTPPNLGVYDEYVIKWLYTPIPEAKNMWEEAEIAGRWIDEKANDPWYRYGRQQVDGRYDPTSLEEDLGDDPVKAGTYGVKNLKYILSNINDWIDGEKNINHRSELYGEIVNQYFRYLNNVMYQIGGIRLSQVKEGTSDIKSVQTLSRSVQKNSLAWVLRELQNCSWINASELTENFELGINSSAEIALAAAKILLNTVPQHITLANHVTKGKDVYSIREYFNDLYVGVFAPTIQGRKLTVEDKILQRSIIDMALKDFERGKKGSSFFTDRESYQIFPSFEEIKTYGLVPAMNIPLVYEKLQKIENHYGKGSVAAACLPTGFGESASLFQSEIKVDLISEIPAYQTIVLKKVRALVKSKMGIAHSDDKAHYELILLRIENSLENK</sequence>
<feature type="signal peptide" evidence="2">
    <location>
        <begin position="1"/>
        <end position="22"/>
    </location>
</feature>
<feature type="domain" description="EcxA zinc-binding" evidence="3">
    <location>
        <begin position="432"/>
        <end position="737"/>
    </location>
</feature>
<dbReference type="Gene3D" id="3.40.390.10">
    <property type="entry name" value="Collagenase (Catalytic Domain)"/>
    <property type="match status" value="1"/>
</dbReference>
<accession>A0A7W6MZP9</accession>
<evidence type="ECO:0008006" key="7">
    <source>
        <dbReference type="Google" id="ProtNLM"/>
    </source>
</evidence>
<evidence type="ECO:0000256" key="1">
    <source>
        <dbReference type="SAM" id="MobiDB-lite"/>
    </source>
</evidence>
<dbReference type="PANTHER" id="PTHR38478:SF1">
    <property type="entry name" value="ZINC DEPENDENT METALLOPROTEASE DOMAIN LIPOPROTEIN"/>
    <property type="match status" value="1"/>
</dbReference>
<protein>
    <recommendedName>
        <fullName evidence="7">Zinc-dependent metalloprotease</fullName>
    </recommendedName>
</protein>